<dbReference type="AlphaFoldDB" id="A0A0M9WKU0"/>
<comment type="caution">
    <text evidence="1">The sequence shown here is derived from an EMBL/GenBank/DDBJ whole genome shotgun (WGS) entry which is preliminary data.</text>
</comment>
<accession>A0A0M9WKU0</accession>
<dbReference type="Proteomes" id="UP000037696">
    <property type="component" value="Unassembled WGS sequence"/>
</dbReference>
<gene>
    <name evidence="1" type="ORF">ACN38_g255</name>
</gene>
<sequence length="84" mass="9980">MRQYLGSTNALYIGADSQDDWSALRFSAPHPPDVIYVVYYFDDHYMNSEYPPWAELCRYPSSQYGVLRKYYRFPFYAGPYIVPE</sequence>
<reference evidence="1 2" key="1">
    <citation type="submission" date="2015-08" db="EMBL/GenBank/DDBJ databases">
        <title>Genome sequencing of Penicillium nordicum.</title>
        <authorList>
            <person name="Nguyen H.D."/>
            <person name="Seifert K.A."/>
        </authorList>
    </citation>
    <scope>NUCLEOTIDE SEQUENCE [LARGE SCALE GENOMIC DNA]</scope>
    <source>
        <strain evidence="1 2">DAOMC 185683</strain>
    </source>
</reference>
<name>A0A0M9WKU0_9EURO</name>
<evidence type="ECO:0000313" key="2">
    <source>
        <dbReference type="Proteomes" id="UP000037696"/>
    </source>
</evidence>
<protein>
    <submittedName>
        <fullName evidence="1">Uncharacterized protein</fullName>
    </submittedName>
</protein>
<keyword evidence="2" id="KW-1185">Reference proteome</keyword>
<proteinExistence type="predicted"/>
<evidence type="ECO:0000313" key="1">
    <source>
        <dbReference type="EMBL" id="KOS48713.1"/>
    </source>
</evidence>
<organism evidence="1 2">
    <name type="scientific">Penicillium nordicum</name>
    <dbReference type="NCBI Taxonomy" id="229535"/>
    <lineage>
        <taxon>Eukaryota</taxon>
        <taxon>Fungi</taxon>
        <taxon>Dikarya</taxon>
        <taxon>Ascomycota</taxon>
        <taxon>Pezizomycotina</taxon>
        <taxon>Eurotiomycetes</taxon>
        <taxon>Eurotiomycetidae</taxon>
        <taxon>Eurotiales</taxon>
        <taxon>Aspergillaceae</taxon>
        <taxon>Penicillium</taxon>
    </lineage>
</organism>
<dbReference type="EMBL" id="LHQQ01000002">
    <property type="protein sequence ID" value="KOS48713.1"/>
    <property type="molecule type" value="Genomic_DNA"/>
</dbReference>